<evidence type="ECO:0000313" key="6">
    <source>
        <dbReference type="Proteomes" id="UP000307173"/>
    </source>
</evidence>
<sequence>MTVDESPAAGVVPNSVEETDISQDITESSTNDESATGTTTQEIIPDRIFVGNLPYEVTEEQVRNLTPEFDVVSVEIPRKNYYNQHLNRYVLQSKGYGFITYVSADDAREAISSIVGKFISGREIYAKYALPQNKSKFIQQHGQQQHQQQQQQHQSQQQQPQQHQLHQHRIPSHSQPYPFHIQPNLRNGFPLPPGGNFYPAFIPVPMSSNSNGSNNSESNQNGTSNNNNSNYYYNEIPTGPVVNLPPIKFNDPNSITPFYPQKLELPPNLQQQTKFERRKKLENGKPSKLTIFIGNLDRNITHYELEEYLISKGLNKPIRIKIPKKNLQPEIYQMLKLNRVKIQNKGIGFVKFSTHDEQIKAIEICNGDIWNGKKLNVTIAINVEDEDEEAEAEEVEEVAEVGDVEVSNPAEDSDTEVEVVVSE</sequence>
<evidence type="ECO:0000256" key="3">
    <source>
        <dbReference type="SAM" id="MobiDB-lite"/>
    </source>
</evidence>
<dbReference type="AlphaFoldDB" id="A0A4T0X6C2"/>
<dbReference type="STRING" id="52247.A0A4T0X6C2"/>
<dbReference type="GO" id="GO:0003729">
    <property type="term" value="F:mRNA binding"/>
    <property type="evidence" value="ECO:0007669"/>
    <property type="project" value="TreeGrafter"/>
</dbReference>
<feature type="compositionally biased region" description="Polar residues" evidence="3">
    <location>
        <begin position="22"/>
        <end position="39"/>
    </location>
</feature>
<feature type="region of interest" description="Disordered" evidence="3">
    <location>
        <begin position="1"/>
        <end position="39"/>
    </location>
</feature>
<reference evidence="5 6" key="1">
    <citation type="journal article" date="2019" name="Front. Genet.">
        <title>Whole-Genome Sequencing of the Opportunistic Yeast Pathogen Candida inconspicua Uncovers Its Hybrid Origin.</title>
        <authorList>
            <person name="Mixao V."/>
            <person name="Hansen A.P."/>
            <person name="Saus E."/>
            <person name="Boekhout T."/>
            <person name="Lass-Florl C."/>
            <person name="Gabaldon T."/>
        </authorList>
    </citation>
    <scope>NUCLEOTIDE SEQUENCE [LARGE SCALE GENOMIC DNA]</scope>
    <source>
        <strain evidence="5 6">CBS 180</strain>
    </source>
</reference>
<dbReference type="InterPro" id="IPR035979">
    <property type="entry name" value="RBD_domain_sf"/>
</dbReference>
<evidence type="ECO:0000256" key="1">
    <source>
        <dbReference type="ARBA" id="ARBA00022884"/>
    </source>
</evidence>
<dbReference type="Pfam" id="PF00076">
    <property type="entry name" value="RRM_1"/>
    <property type="match status" value="2"/>
</dbReference>
<name>A0A4T0X6C2_9ASCO</name>
<accession>A0A4T0X6C2</accession>
<evidence type="ECO:0000259" key="4">
    <source>
        <dbReference type="PROSITE" id="PS50102"/>
    </source>
</evidence>
<proteinExistence type="predicted"/>
<dbReference type="Gene3D" id="3.30.70.330">
    <property type="match status" value="2"/>
</dbReference>
<dbReference type="PROSITE" id="PS50102">
    <property type="entry name" value="RRM"/>
    <property type="match status" value="2"/>
</dbReference>
<dbReference type="InterPro" id="IPR000504">
    <property type="entry name" value="RRM_dom"/>
</dbReference>
<protein>
    <recommendedName>
        <fullName evidence="4">RRM domain-containing protein</fullName>
    </recommendedName>
</protein>
<dbReference type="EMBL" id="SELW01000097">
    <property type="protein sequence ID" value="TID30875.1"/>
    <property type="molecule type" value="Genomic_DNA"/>
</dbReference>
<feature type="compositionally biased region" description="Low complexity" evidence="3">
    <location>
        <begin position="139"/>
        <end position="164"/>
    </location>
</feature>
<dbReference type="Proteomes" id="UP000307173">
    <property type="component" value="Unassembled WGS sequence"/>
</dbReference>
<dbReference type="OrthoDB" id="439808at2759"/>
<gene>
    <name evidence="5" type="ORF">CANINC_000523</name>
</gene>
<feature type="domain" description="RRM" evidence="4">
    <location>
        <begin position="289"/>
        <end position="382"/>
    </location>
</feature>
<keyword evidence="6" id="KW-1185">Reference proteome</keyword>
<evidence type="ECO:0000313" key="5">
    <source>
        <dbReference type="EMBL" id="TID30875.1"/>
    </source>
</evidence>
<keyword evidence="1 2" id="KW-0694">RNA-binding</keyword>
<feature type="region of interest" description="Disordered" evidence="3">
    <location>
        <begin position="208"/>
        <end position="232"/>
    </location>
</feature>
<feature type="region of interest" description="Disordered" evidence="3">
    <location>
        <begin position="137"/>
        <end position="190"/>
    </location>
</feature>
<comment type="caution">
    <text evidence="5">The sequence shown here is derived from an EMBL/GenBank/DDBJ whole genome shotgun (WGS) entry which is preliminary data.</text>
</comment>
<dbReference type="InterPro" id="IPR050502">
    <property type="entry name" value="Euk_RNA-bind_prot"/>
</dbReference>
<dbReference type="PANTHER" id="PTHR48025:SF1">
    <property type="entry name" value="RRM DOMAIN-CONTAINING PROTEIN"/>
    <property type="match status" value="1"/>
</dbReference>
<evidence type="ECO:0000256" key="2">
    <source>
        <dbReference type="PROSITE-ProRule" id="PRU00176"/>
    </source>
</evidence>
<dbReference type="SMART" id="SM00360">
    <property type="entry name" value="RRM"/>
    <property type="match status" value="2"/>
</dbReference>
<dbReference type="PANTHER" id="PTHR48025">
    <property type="entry name" value="OS02G0815200 PROTEIN"/>
    <property type="match status" value="1"/>
</dbReference>
<dbReference type="SUPFAM" id="SSF54928">
    <property type="entry name" value="RNA-binding domain, RBD"/>
    <property type="match status" value="2"/>
</dbReference>
<dbReference type="CDD" id="cd00590">
    <property type="entry name" value="RRM_SF"/>
    <property type="match status" value="1"/>
</dbReference>
<dbReference type="InterPro" id="IPR012677">
    <property type="entry name" value="Nucleotide-bd_a/b_plait_sf"/>
</dbReference>
<feature type="domain" description="RRM" evidence="4">
    <location>
        <begin position="46"/>
        <end position="131"/>
    </location>
</feature>
<organism evidence="5 6">
    <name type="scientific">Pichia inconspicua</name>
    <dbReference type="NCBI Taxonomy" id="52247"/>
    <lineage>
        <taxon>Eukaryota</taxon>
        <taxon>Fungi</taxon>
        <taxon>Dikarya</taxon>
        <taxon>Ascomycota</taxon>
        <taxon>Saccharomycotina</taxon>
        <taxon>Pichiomycetes</taxon>
        <taxon>Pichiales</taxon>
        <taxon>Pichiaceae</taxon>
        <taxon>Pichia</taxon>
    </lineage>
</organism>